<dbReference type="InterPro" id="IPR001962">
    <property type="entry name" value="Asn_synthase"/>
</dbReference>
<organism evidence="2 3">
    <name type="scientific">Corynebacterium jeddahense</name>
    <dbReference type="NCBI Taxonomy" id="1414719"/>
    <lineage>
        <taxon>Bacteria</taxon>
        <taxon>Bacillati</taxon>
        <taxon>Actinomycetota</taxon>
        <taxon>Actinomycetes</taxon>
        <taxon>Mycobacteriales</taxon>
        <taxon>Corynebacteriaceae</taxon>
        <taxon>Corynebacterium</taxon>
    </lineage>
</organism>
<name>A0ABY7UMF9_9CORY</name>
<proteinExistence type="predicted"/>
<evidence type="ECO:0000313" key="3">
    <source>
        <dbReference type="Proteomes" id="UP001218071"/>
    </source>
</evidence>
<protein>
    <submittedName>
        <fullName evidence="2">Asparagine synthase</fullName>
    </submittedName>
</protein>
<keyword evidence="3" id="KW-1185">Reference proteome</keyword>
<dbReference type="Proteomes" id="UP001218071">
    <property type="component" value="Chromosome"/>
</dbReference>
<sequence length="323" mass="35184">MYAVNATPAEFVADERVLAPGSHDIADAAEAMQRIDAYLRQRLAAAVERWPGRPVLQLSGGIDSILIASYLADIAPAALAVTYSSGDADEELERASRVAALYGFEHCVVQPDVEEFDALLAGTVRALAYPEPWEIAAGVVLVAVDRAARERGADGALLSGAGADALFMGGKRIQPRAGERLAAAWDEALRANVSRNFTRRRFIPDFYERLIPQPERHIQVWQTHAAVELAQGCDPALFQRDGEESDKLLFRELAVERGVPADVANAGKNPMQVSSGVVGDVVAAARRRLAADFGERTYSSPLDEDLEFTVARLYLERLRGEQR</sequence>
<evidence type="ECO:0000313" key="2">
    <source>
        <dbReference type="EMBL" id="WCZ39045.1"/>
    </source>
</evidence>
<dbReference type="RefSeq" id="WP_042409341.1">
    <property type="nucleotide sequence ID" value="NZ_CBYN010000118.1"/>
</dbReference>
<dbReference type="EMBL" id="CP063194">
    <property type="protein sequence ID" value="WCZ39045.1"/>
    <property type="molecule type" value="Genomic_DNA"/>
</dbReference>
<reference evidence="2 3" key="1">
    <citation type="submission" date="2020-10" db="EMBL/GenBank/DDBJ databases">
        <title>Complete genome sequence of Corynebacterium jeddahense DSM 45997, type strain of Corynebacterium jeddahense.</title>
        <authorList>
            <person name="Busche T."/>
            <person name="Kalinowski J."/>
            <person name="Ruckert C."/>
        </authorList>
    </citation>
    <scope>NUCLEOTIDE SEQUENCE [LARGE SCALE GENOMIC DNA]</scope>
    <source>
        <strain evidence="2 3">DSM 45997</strain>
    </source>
</reference>
<feature type="domain" description="Asparagine synthetase" evidence="1">
    <location>
        <begin position="56"/>
        <end position="196"/>
    </location>
</feature>
<dbReference type="Gene3D" id="3.40.50.620">
    <property type="entry name" value="HUPs"/>
    <property type="match status" value="1"/>
</dbReference>
<dbReference type="Pfam" id="PF00733">
    <property type="entry name" value="Asn_synthase"/>
    <property type="match status" value="1"/>
</dbReference>
<gene>
    <name evidence="2" type="ORF">CJEDD_07260</name>
</gene>
<evidence type="ECO:0000259" key="1">
    <source>
        <dbReference type="Pfam" id="PF00733"/>
    </source>
</evidence>
<dbReference type="InterPro" id="IPR014729">
    <property type="entry name" value="Rossmann-like_a/b/a_fold"/>
</dbReference>
<dbReference type="SUPFAM" id="SSF52402">
    <property type="entry name" value="Adenine nucleotide alpha hydrolases-like"/>
    <property type="match status" value="1"/>
</dbReference>
<dbReference type="CDD" id="cd01991">
    <property type="entry name" value="Asn_synthase_B_C"/>
    <property type="match status" value="1"/>
</dbReference>
<accession>A0ABY7UMF9</accession>